<feature type="domain" description="Methyltransferase" evidence="1">
    <location>
        <begin position="42"/>
        <end position="138"/>
    </location>
</feature>
<sequence>MNRSEVETYFDGRAAGYADLDWHVTHAERLVELAGLAPGGRVLDVATGTGLVALAAARAVGPAGRVVGADVSAGMLREAERLLGEDGPDNVTYTRADATRLDGFEPGSFDAVLCCAGIFYMRAAPALAAWHRVLEPGGLLGFSAIRAGSPPAARLFRECAAESGLALTDPMAEMGGEEQSRRALGAAGFVLDRVVSDTIRRPAKSAAEFWRMHAASPHYPEVASLDADERAAFEARYIRRAEDRLTGPDAFDLSVIYVFARKS</sequence>
<dbReference type="AlphaFoldDB" id="A0A8J3RUD3"/>
<organism evidence="2 3">
    <name type="scientific">Planobispora longispora</name>
    <dbReference type="NCBI Taxonomy" id="28887"/>
    <lineage>
        <taxon>Bacteria</taxon>
        <taxon>Bacillati</taxon>
        <taxon>Actinomycetota</taxon>
        <taxon>Actinomycetes</taxon>
        <taxon>Streptosporangiales</taxon>
        <taxon>Streptosporangiaceae</taxon>
        <taxon>Planobispora</taxon>
    </lineage>
</organism>
<proteinExistence type="predicted"/>
<dbReference type="PANTHER" id="PTHR43591">
    <property type="entry name" value="METHYLTRANSFERASE"/>
    <property type="match status" value="1"/>
</dbReference>
<dbReference type="RefSeq" id="WP_203894780.1">
    <property type="nucleotide sequence ID" value="NZ_BOOH01000058.1"/>
</dbReference>
<dbReference type="GO" id="GO:0008168">
    <property type="term" value="F:methyltransferase activity"/>
    <property type="evidence" value="ECO:0007669"/>
    <property type="project" value="TreeGrafter"/>
</dbReference>
<dbReference type="InterPro" id="IPR029063">
    <property type="entry name" value="SAM-dependent_MTases_sf"/>
</dbReference>
<dbReference type="Gene3D" id="3.40.50.150">
    <property type="entry name" value="Vaccinia Virus protein VP39"/>
    <property type="match status" value="1"/>
</dbReference>
<name>A0A8J3RUD3_9ACTN</name>
<dbReference type="Proteomes" id="UP000616724">
    <property type="component" value="Unassembled WGS sequence"/>
</dbReference>
<comment type="caution">
    <text evidence="2">The sequence shown here is derived from an EMBL/GenBank/DDBJ whole genome shotgun (WGS) entry which is preliminary data.</text>
</comment>
<evidence type="ECO:0000313" key="3">
    <source>
        <dbReference type="Proteomes" id="UP000616724"/>
    </source>
</evidence>
<dbReference type="PANTHER" id="PTHR43591:SF99">
    <property type="entry name" value="OS06G0646000 PROTEIN"/>
    <property type="match status" value="1"/>
</dbReference>
<dbReference type="EMBL" id="BOOH01000058">
    <property type="protein sequence ID" value="GIH80346.1"/>
    <property type="molecule type" value="Genomic_DNA"/>
</dbReference>
<evidence type="ECO:0000313" key="2">
    <source>
        <dbReference type="EMBL" id="GIH80346.1"/>
    </source>
</evidence>
<dbReference type="CDD" id="cd02440">
    <property type="entry name" value="AdoMet_MTases"/>
    <property type="match status" value="1"/>
</dbReference>
<evidence type="ECO:0000259" key="1">
    <source>
        <dbReference type="Pfam" id="PF13649"/>
    </source>
</evidence>
<dbReference type="Pfam" id="PF13649">
    <property type="entry name" value="Methyltransf_25"/>
    <property type="match status" value="1"/>
</dbReference>
<dbReference type="SUPFAM" id="SSF53335">
    <property type="entry name" value="S-adenosyl-L-methionine-dependent methyltransferases"/>
    <property type="match status" value="1"/>
</dbReference>
<accession>A0A8J3RUD3</accession>
<protein>
    <recommendedName>
        <fullName evidence="1">Methyltransferase domain-containing protein</fullName>
    </recommendedName>
</protein>
<dbReference type="InterPro" id="IPR041698">
    <property type="entry name" value="Methyltransf_25"/>
</dbReference>
<reference evidence="2 3" key="1">
    <citation type="submission" date="2021-01" db="EMBL/GenBank/DDBJ databases">
        <title>Whole genome shotgun sequence of Planobispora longispora NBRC 13918.</title>
        <authorList>
            <person name="Komaki H."/>
            <person name="Tamura T."/>
        </authorList>
    </citation>
    <scope>NUCLEOTIDE SEQUENCE [LARGE SCALE GENOMIC DNA]</scope>
    <source>
        <strain evidence="2 3">NBRC 13918</strain>
    </source>
</reference>
<gene>
    <name evidence="2" type="ORF">Plo01_67750</name>
</gene>
<keyword evidence="3" id="KW-1185">Reference proteome</keyword>